<dbReference type="InterPro" id="IPR039422">
    <property type="entry name" value="MarR/SlyA-like"/>
</dbReference>
<feature type="domain" description="HTH marR-type" evidence="1">
    <location>
        <begin position="38"/>
        <end position="170"/>
    </location>
</feature>
<dbReference type="PANTHER" id="PTHR33164:SF13">
    <property type="entry name" value="4-HYDROXYPHENYLACETATE CATABOLISM PROTEIN"/>
    <property type="match status" value="1"/>
</dbReference>
<dbReference type="SUPFAM" id="SSF46785">
    <property type="entry name" value="Winged helix' DNA-binding domain"/>
    <property type="match status" value="1"/>
</dbReference>
<dbReference type="InterPro" id="IPR036388">
    <property type="entry name" value="WH-like_DNA-bd_sf"/>
</dbReference>
<dbReference type="InterPro" id="IPR000835">
    <property type="entry name" value="HTH_MarR-typ"/>
</dbReference>
<dbReference type="PANTHER" id="PTHR33164">
    <property type="entry name" value="TRANSCRIPTIONAL REGULATOR, MARR FAMILY"/>
    <property type="match status" value="1"/>
</dbReference>
<dbReference type="GO" id="GO:0003700">
    <property type="term" value="F:DNA-binding transcription factor activity"/>
    <property type="evidence" value="ECO:0007669"/>
    <property type="project" value="InterPro"/>
</dbReference>
<keyword evidence="3" id="KW-1185">Reference proteome</keyword>
<dbReference type="Proteomes" id="UP000184497">
    <property type="component" value="Unassembled WGS sequence"/>
</dbReference>
<sequence>MRPDSAVIQGAVASELCAESDVDHTGDQMIVNESGGIPNRLFFRLFQTGNILQRQVQNEMGISAVQWAVLGALSREGYNEGTSFNQLKNYLHVSRQSLDGVLKRMERDYHVVRVPDPQDRRARLVVLTDSGREFWEQLQGAIADFYQQALQGFSFDDGVSLLHLLKKLQHDMTNISLPFGRNPD</sequence>
<dbReference type="GO" id="GO:0006950">
    <property type="term" value="P:response to stress"/>
    <property type="evidence" value="ECO:0007669"/>
    <property type="project" value="TreeGrafter"/>
</dbReference>
<accession>A0A1M6UBG6</accession>
<dbReference type="Pfam" id="PF12802">
    <property type="entry name" value="MarR_2"/>
    <property type="match status" value="1"/>
</dbReference>
<dbReference type="PRINTS" id="PR00598">
    <property type="entry name" value="HTHMARR"/>
</dbReference>
<protein>
    <submittedName>
        <fullName evidence="2">Transcriptional regulator, MarR family</fullName>
    </submittedName>
</protein>
<dbReference type="STRING" id="564117.SAMN05216369_2723"/>
<gene>
    <name evidence="2" type="ORF">SAMN05216369_2723</name>
</gene>
<name>A0A1M6UBG6_9GAMM</name>
<dbReference type="InterPro" id="IPR036390">
    <property type="entry name" value="WH_DNA-bd_sf"/>
</dbReference>
<reference evidence="3" key="1">
    <citation type="submission" date="2016-11" db="EMBL/GenBank/DDBJ databases">
        <authorList>
            <person name="Varghese N."/>
            <person name="Submissions S."/>
        </authorList>
    </citation>
    <scope>NUCLEOTIDE SEQUENCE [LARGE SCALE GENOMIC DNA]</scope>
    <source>
        <strain evidence="3">CGMCC 1.10835</strain>
    </source>
</reference>
<dbReference type="Gene3D" id="1.10.10.10">
    <property type="entry name" value="Winged helix-like DNA-binding domain superfamily/Winged helix DNA-binding domain"/>
    <property type="match status" value="1"/>
</dbReference>
<proteinExistence type="predicted"/>
<dbReference type="AlphaFoldDB" id="A0A1M6UBG6"/>
<evidence type="ECO:0000313" key="2">
    <source>
        <dbReference type="EMBL" id="SHK66526.1"/>
    </source>
</evidence>
<evidence type="ECO:0000259" key="1">
    <source>
        <dbReference type="PROSITE" id="PS50995"/>
    </source>
</evidence>
<organism evidence="2 3">
    <name type="scientific">Marinobacter antarcticus</name>
    <dbReference type="NCBI Taxonomy" id="564117"/>
    <lineage>
        <taxon>Bacteria</taxon>
        <taxon>Pseudomonadati</taxon>
        <taxon>Pseudomonadota</taxon>
        <taxon>Gammaproteobacteria</taxon>
        <taxon>Pseudomonadales</taxon>
        <taxon>Marinobacteraceae</taxon>
        <taxon>Marinobacter</taxon>
    </lineage>
</organism>
<dbReference type="PROSITE" id="PS50995">
    <property type="entry name" value="HTH_MARR_2"/>
    <property type="match status" value="1"/>
</dbReference>
<evidence type="ECO:0000313" key="3">
    <source>
        <dbReference type="Proteomes" id="UP000184497"/>
    </source>
</evidence>
<dbReference type="SMART" id="SM00347">
    <property type="entry name" value="HTH_MARR"/>
    <property type="match status" value="1"/>
</dbReference>
<dbReference type="EMBL" id="FRAQ01000002">
    <property type="protein sequence ID" value="SHK66526.1"/>
    <property type="molecule type" value="Genomic_DNA"/>
</dbReference>